<reference evidence="6 7" key="1">
    <citation type="submission" date="2024-04" db="EMBL/GenBank/DDBJ databases">
        <title>Dissimilatory iodate-reducing microorganisms contribute to the enrichment of iodine in groundwater.</title>
        <authorList>
            <person name="Jiang Z."/>
        </authorList>
    </citation>
    <scope>NUCLEOTIDE SEQUENCE [LARGE SCALE GENOMIC DNA]</scope>
    <source>
        <strain evidence="6 7">NCP973</strain>
        <plasmid evidence="6 7">unnamed1</plasmid>
    </source>
</reference>
<name>A0ABZ2XM68_9RHOO</name>
<accession>A0ABZ2XM68</accession>
<dbReference type="InterPro" id="IPR007792">
    <property type="entry name" value="T4SS_VirB3/TrbD/AvhB"/>
</dbReference>
<evidence type="ECO:0000256" key="3">
    <source>
        <dbReference type="ARBA" id="ARBA00022989"/>
    </source>
</evidence>
<keyword evidence="2 5" id="KW-0812">Transmembrane</keyword>
<evidence type="ECO:0000313" key="7">
    <source>
        <dbReference type="Proteomes" id="UP001479520"/>
    </source>
</evidence>
<organism evidence="6 7">
    <name type="scientific">Azonexus hydrophilus</name>
    <dbReference type="NCBI Taxonomy" id="418702"/>
    <lineage>
        <taxon>Bacteria</taxon>
        <taxon>Pseudomonadati</taxon>
        <taxon>Pseudomonadota</taxon>
        <taxon>Betaproteobacteria</taxon>
        <taxon>Rhodocyclales</taxon>
        <taxon>Azonexaceae</taxon>
        <taxon>Azonexus</taxon>
    </lineage>
</organism>
<feature type="transmembrane region" description="Helical" evidence="5">
    <location>
        <begin position="37"/>
        <end position="63"/>
    </location>
</feature>
<dbReference type="Pfam" id="PF05101">
    <property type="entry name" value="VirB3"/>
    <property type="match status" value="1"/>
</dbReference>
<keyword evidence="6" id="KW-0614">Plasmid</keyword>
<keyword evidence="7" id="KW-1185">Reference proteome</keyword>
<proteinExistence type="predicted"/>
<sequence>MSNSNYVARATTVHKSLLEIPTIAGVEKKMAILNGTLGAALVMGTEQLAFVGLTVALHFFLMWMTKKDPYTIKVYARYATLADIYDPWPRKNQKRNTRPEGFGKNLLC</sequence>
<evidence type="ECO:0000256" key="2">
    <source>
        <dbReference type="ARBA" id="ARBA00022692"/>
    </source>
</evidence>
<evidence type="ECO:0000313" key="6">
    <source>
        <dbReference type="EMBL" id="WZJ23493.1"/>
    </source>
</evidence>
<evidence type="ECO:0000256" key="5">
    <source>
        <dbReference type="SAM" id="Phobius"/>
    </source>
</evidence>
<geneLocation type="plasmid" evidence="6 7">
    <name>unnamed1</name>
</geneLocation>
<protein>
    <submittedName>
        <fullName evidence="6">VirB3 family type IV secretion system protein</fullName>
    </submittedName>
</protein>
<evidence type="ECO:0000256" key="1">
    <source>
        <dbReference type="ARBA" id="ARBA00004370"/>
    </source>
</evidence>
<keyword evidence="4 5" id="KW-0472">Membrane</keyword>
<evidence type="ECO:0000256" key="4">
    <source>
        <dbReference type="ARBA" id="ARBA00023136"/>
    </source>
</evidence>
<dbReference type="EMBL" id="CP151407">
    <property type="protein sequence ID" value="WZJ23493.1"/>
    <property type="molecule type" value="Genomic_DNA"/>
</dbReference>
<keyword evidence="3 5" id="KW-1133">Transmembrane helix</keyword>
<dbReference type="Proteomes" id="UP001479520">
    <property type="component" value="Plasmid unnamed1"/>
</dbReference>
<gene>
    <name evidence="6" type="ORF">AADV58_17200</name>
</gene>
<comment type="subcellular location">
    <subcellularLocation>
        <location evidence="1">Membrane</location>
    </subcellularLocation>
</comment>
<dbReference type="RefSeq" id="WP_341744805.1">
    <property type="nucleotide sequence ID" value="NZ_CP151407.1"/>
</dbReference>